<dbReference type="CDD" id="cd03809">
    <property type="entry name" value="GT4_MtfB-like"/>
    <property type="match status" value="1"/>
</dbReference>
<evidence type="ECO:0000313" key="5">
    <source>
        <dbReference type="Proteomes" id="UP000019095"/>
    </source>
</evidence>
<feature type="domain" description="Glycosyltransferase subfamily 4-like N-terminal" evidence="3">
    <location>
        <begin position="22"/>
        <end position="178"/>
    </location>
</feature>
<dbReference type="InterPro" id="IPR001296">
    <property type="entry name" value="Glyco_trans_1"/>
</dbReference>
<evidence type="ECO:0000313" key="4">
    <source>
        <dbReference type="EMBL" id="AHG62793.1"/>
    </source>
</evidence>
<dbReference type="RefSeq" id="WP_042069924.1">
    <property type="nucleotide sequence ID" value="NZ_CP003915.1"/>
</dbReference>
<dbReference type="Pfam" id="PF00534">
    <property type="entry name" value="Glycos_transf_1"/>
    <property type="match status" value="1"/>
</dbReference>
<organism evidence="4 5">
    <name type="scientific">Advenella mimigardefordensis (strain DSM 17166 / LMG 22922 / DPN7)</name>
    <dbReference type="NCBI Taxonomy" id="1247726"/>
    <lineage>
        <taxon>Bacteria</taxon>
        <taxon>Pseudomonadati</taxon>
        <taxon>Pseudomonadota</taxon>
        <taxon>Betaproteobacteria</taxon>
        <taxon>Burkholderiales</taxon>
        <taxon>Alcaligenaceae</taxon>
    </lineage>
</organism>
<dbReference type="Gene3D" id="3.40.50.2000">
    <property type="entry name" value="Glycogen Phosphorylase B"/>
    <property type="match status" value="2"/>
</dbReference>
<feature type="domain" description="Glycosyl transferase family 1" evidence="2">
    <location>
        <begin position="200"/>
        <end position="356"/>
    </location>
</feature>
<dbReference type="AlphaFoldDB" id="W0PCP5"/>
<keyword evidence="1 4" id="KW-0808">Transferase</keyword>
<accession>W0PCP5</accession>
<dbReference type="FunFam" id="3.40.50.2000:FF:000119">
    <property type="entry name" value="Glycosyl transferase group 1"/>
    <property type="match status" value="1"/>
</dbReference>
<dbReference type="STRING" id="1247726.MIM_c06920"/>
<dbReference type="PATRIC" id="fig|1247726.3.peg.753"/>
<dbReference type="GO" id="GO:0009103">
    <property type="term" value="P:lipopolysaccharide biosynthetic process"/>
    <property type="evidence" value="ECO:0007669"/>
    <property type="project" value="TreeGrafter"/>
</dbReference>
<dbReference type="OrthoDB" id="433681at2"/>
<dbReference type="SUPFAM" id="SSF53756">
    <property type="entry name" value="UDP-Glycosyltransferase/glycogen phosphorylase"/>
    <property type="match status" value="1"/>
</dbReference>
<evidence type="ECO:0000259" key="2">
    <source>
        <dbReference type="Pfam" id="PF00534"/>
    </source>
</evidence>
<sequence>MIGRIGVGATVLARGTRTGHIDGIGTYTQALCTQLASIKEIDVCTVSWQEPMTASITGEHLTLPKIRMEYDLAASALTGKSSFNSSEIEARFSLFHAADHFIPRLRKTPVIASLMDPIPLMYPEWVNQRARKLKNWLFRKEATWADHYITISHAVVDDLVKYFHLSRSNITVIPLGVDDIYFNRPSQDMTVATLEKYHLDPGFFLFIGTIQPRKNLKTLLDAFVMLPPEMQKRHPLIVAGRLGWGCEDEIRKLKQLEIQGVAKWLDYISLDDKRVLLSNARCLVFPSLYEGFGLPALEAFACALPVIGSNTTALAEVVDDAGLQVDPLNANALSGAMQTIASDESMAVELGEKGRARARTYTWKATAEKTVEVYRKYL</sequence>
<dbReference type="EMBL" id="CP003915">
    <property type="protein sequence ID" value="AHG62793.1"/>
    <property type="molecule type" value="Genomic_DNA"/>
</dbReference>
<keyword evidence="5" id="KW-1185">Reference proteome</keyword>
<evidence type="ECO:0000256" key="1">
    <source>
        <dbReference type="ARBA" id="ARBA00022679"/>
    </source>
</evidence>
<dbReference type="PANTHER" id="PTHR46401:SF2">
    <property type="entry name" value="GLYCOSYLTRANSFERASE WBBK-RELATED"/>
    <property type="match status" value="1"/>
</dbReference>
<dbReference type="KEGG" id="amim:MIM_c06920"/>
<protein>
    <submittedName>
        <fullName evidence="4">Putative glycosyltransferase</fullName>
    </submittedName>
</protein>
<reference evidence="4 5" key="1">
    <citation type="journal article" date="2014" name="Microbiology">
        <title>Unravelling the complete genome sequence of Advenella mimigardefordensis strain DPN7T and novel insights in the catabolism of the xenobiotic polythioester precursor 3,3'-dithiodipropionate.</title>
        <authorList>
            <person name="Wubbeler J.H."/>
            <person name="Hiessl S."/>
            <person name="Schuldes J."/>
            <person name="Thurmer A."/>
            <person name="Daniel R."/>
            <person name="Steinbuchel A."/>
        </authorList>
    </citation>
    <scope>NUCLEOTIDE SEQUENCE [LARGE SCALE GENOMIC DNA]</scope>
    <source>
        <strain evidence="5">DSM 17166 / LMG 22922 / DPN7</strain>
    </source>
</reference>
<dbReference type="InterPro" id="IPR028098">
    <property type="entry name" value="Glyco_trans_4-like_N"/>
</dbReference>
<dbReference type="PANTHER" id="PTHR46401">
    <property type="entry name" value="GLYCOSYLTRANSFERASE WBBK-RELATED"/>
    <property type="match status" value="1"/>
</dbReference>
<evidence type="ECO:0000259" key="3">
    <source>
        <dbReference type="Pfam" id="PF13439"/>
    </source>
</evidence>
<proteinExistence type="predicted"/>
<dbReference type="eggNOG" id="COG0438">
    <property type="taxonomic scope" value="Bacteria"/>
</dbReference>
<dbReference type="GO" id="GO:0016757">
    <property type="term" value="F:glycosyltransferase activity"/>
    <property type="evidence" value="ECO:0007669"/>
    <property type="project" value="InterPro"/>
</dbReference>
<name>W0PCP5_ADVMD</name>
<gene>
    <name evidence="4" type="ORF">MIM_c06920</name>
</gene>
<dbReference type="Proteomes" id="UP000019095">
    <property type="component" value="Chromosome"/>
</dbReference>
<dbReference type="HOGENOM" id="CLU_009583_27_6_4"/>
<dbReference type="Pfam" id="PF13439">
    <property type="entry name" value="Glyco_transf_4"/>
    <property type="match status" value="1"/>
</dbReference>